<feature type="region of interest" description="Disordered" evidence="1">
    <location>
        <begin position="45"/>
        <end position="102"/>
    </location>
</feature>
<protein>
    <submittedName>
        <fullName evidence="2">Uncharacterized protein</fullName>
    </submittedName>
</protein>
<reference evidence="2 3" key="1">
    <citation type="submission" date="2024-01" db="EMBL/GenBank/DDBJ databases">
        <authorList>
            <person name="Waweru B."/>
        </authorList>
    </citation>
    <scope>NUCLEOTIDE SEQUENCE [LARGE SCALE GENOMIC DNA]</scope>
</reference>
<evidence type="ECO:0000313" key="2">
    <source>
        <dbReference type="EMBL" id="CAK7333947.1"/>
    </source>
</evidence>
<dbReference type="EMBL" id="CAWUPB010000936">
    <property type="protein sequence ID" value="CAK7333947.1"/>
    <property type="molecule type" value="Genomic_DNA"/>
</dbReference>
<name>A0AAV1REA9_9ROSI</name>
<proteinExistence type="predicted"/>
<sequence length="102" mass="11342">EKKTVIFLLQWNRTMHRKPPPPSLATIHVIAHRLYHLFESNQPLPTLESSSTSSKSCPTTTSKSTSSFIKTTTDHHPPSFSLTSNNAVPDHHTKTSPILTIA</sequence>
<dbReference type="AlphaFoldDB" id="A0AAV1REA9"/>
<comment type="caution">
    <text evidence="2">The sequence shown here is derived from an EMBL/GenBank/DDBJ whole genome shotgun (WGS) entry which is preliminary data.</text>
</comment>
<gene>
    <name evidence="2" type="ORF">DCAF_LOCUS9701</name>
</gene>
<organism evidence="2 3">
    <name type="scientific">Dovyalis caffra</name>
    <dbReference type="NCBI Taxonomy" id="77055"/>
    <lineage>
        <taxon>Eukaryota</taxon>
        <taxon>Viridiplantae</taxon>
        <taxon>Streptophyta</taxon>
        <taxon>Embryophyta</taxon>
        <taxon>Tracheophyta</taxon>
        <taxon>Spermatophyta</taxon>
        <taxon>Magnoliopsida</taxon>
        <taxon>eudicotyledons</taxon>
        <taxon>Gunneridae</taxon>
        <taxon>Pentapetalae</taxon>
        <taxon>rosids</taxon>
        <taxon>fabids</taxon>
        <taxon>Malpighiales</taxon>
        <taxon>Salicaceae</taxon>
        <taxon>Flacourtieae</taxon>
        <taxon>Dovyalis</taxon>
    </lineage>
</organism>
<evidence type="ECO:0000256" key="1">
    <source>
        <dbReference type="SAM" id="MobiDB-lite"/>
    </source>
</evidence>
<feature type="compositionally biased region" description="Low complexity" evidence="1">
    <location>
        <begin position="49"/>
        <end position="71"/>
    </location>
</feature>
<keyword evidence="3" id="KW-1185">Reference proteome</keyword>
<dbReference type="Proteomes" id="UP001314170">
    <property type="component" value="Unassembled WGS sequence"/>
</dbReference>
<evidence type="ECO:0000313" key="3">
    <source>
        <dbReference type="Proteomes" id="UP001314170"/>
    </source>
</evidence>
<feature type="non-terminal residue" evidence="2">
    <location>
        <position position="1"/>
    </location>
</feature>
<accession>A0AAV1REA9</accession>